<name>A0A4R6JFM9_9ACTN</name>
<dbReference type="AlphaFoldDB" id="A0A4R6JFM9"/>
<reference evidence="1 2" key="1">
    <citation type="submission" date="2019-03" db="EMBL/GenBank/DDBJ databases">
        <title>Genomic Encyclopedia of Type Strains, Phase III (KMG-III): the genomes of soil and plant-associated and newly described type strains.</title>
        <authorList>
            <person name="Whitman W."/>
        </authorList>
    </citation>
    <scope>NUCLEOTIDE SEQUENCE [LARGE SCALE GENOMIC DNA]</scope>
    <source>
        <strain evidence="1 2">VKM Ac-2527</strain>
    </source>
</reference>
<protein>
    <recommendedName>
        <fullName evidence="3">Glycosyl hydrolase family 32</fullName>
    </recommendedName>
</protein>
<proteinExistence type="predicted"/>
<evidence type="ECO:0000313" key="1">
    <source>
        <dbReference type="EMBL" id="TDO34780.1"/>
    </source>
</evidence>
<accession>A0A4R6JFM9</accession>
<evidence type="ECO:0000313" key="2">
    <source>
        <dbReference type="Proteomes" id="UP000295388"/>
    </source>
</evidence>
<sequence>MKGVTENIDATAGRQLLLDDHVFRSHNLVRTWHPVEVNATNPVLHPSSDSDLNGGRCPIAAPFDDGIAFDRSTGLWKVWYMSGWFDRTHLRESVDGVDWFADEPVDLLGLPYRRDGGLLQRDGVSVCVDYTGARREYRLLRYVRQRPSDFAVDTLPHHASPVVAEGADLYGSSDGVNWNHLTAVGPCGDNTTFFYDPFRKEWVFSIRTHLGRFGRGRGWHSDSDLATAATWSPEEVVPWVASHGAGHENTVEDLPSPEIYKVTCMPYESQMLGFFAIYRGPSNDWAEERGTPKIIDLYLGSSRDGYHYSLSPRPLLVSSRRPGSWDRGYLHMVNGGLIPVDDLVRIYYTAFSGVSPSLGEHMYAGGSMGLAQLRRDGFASLGADATGHGGAESKRLRVRGEHLFVNATTGRGGIGVSVLDHRSSTHHTVTLGPGTDSTAFGLPVGLDGAYSEHDVTLEFELTGDARLYSFWFSDRSGISGGFCASGPID</sequence>
<keyword evidence="2" id="KW-1185">Reference proteome</keyword>
<organism evidence="1 2">
    <name type="scientific">Kribbella caucasensis</name>
    <dbReference type="NCBI Taxonomy" id="2512215"/>
    <lineage>
        <taxon>Bacteria</taxon>
        <taxon>Bacillati</taxon>
        <taxon>Actinomycetota</taxon>
        <taxon>Actinomycetes</taxon>
        <taxon>Propionibacteriales</taxon>
        <taxon>Kribbellaceae</taxon>
        <taxon>Kribbella</taxon>
    </lineage>
</organism>
<comment type="caution">
    <text evidence="1">The sequence shown here is derived from an EMBL/GenBank/DDBJ whole genome shotgun (WGS) entry which is preliminary data.</text>
</comment>
<dbReference type="Proteomes" id="UP000295388">
    <property type="component" value="Unassembled WGS sequence"/>
</dbReference>
<evidence type="ECO:0008006" key="3">
    <source>
        <dbReference type="Google" id="ProtNLM"/>
    </source>
</evidence>
<gene>
    <name evidence="1" type="ORF">EV643_12537</name>
</gene>
<dbReference type="EMBL" id="SNWQ01000025">
    <property type="protein sequence ID" value="TDO34780.1"/>
    <property type="molecule type" value="Genomic_DNA"/>
</dbReference>